<evidence type="ECO:0000313" key="2">
    <source>
        <dbReference type="Proteomes" id="UP000188388"/>
    </source>
</evidence>
<keyword evidence="2" id="KW-1185">Reference proteome</keyword>
<gene>
    <name evidence="1" type="ORF">BQ8794_60081</name>
</gene>
<proteinExistence type="predicted"/>
<dbReference type="EMBL" id="FTPD01000056">
    <property type="protein sequence ID" value="SIT58772.1"/>
    <property type="molecule type" value="Genomic_DNA"/>
</dbReference>
<sequence length="63" mass="6923">MPGFDGKQARSITRTPPKYKLFGNAGPGAWARGLAKAIWVRAACDIRHRSQLLAMQHHTLGLP</sequence>
<dbReference type="Proteomes" id="UP000188388">
    <property type="component" value="Unassembled WGS sequence"/>
</dbReference>
<protein>
    <submittedName>
        <fullName evidence="1">Uncharacterized protein</fullName>
    </submittedName>
</protein>
<accession>A0A1R3VFS7</accession>
<evidence type="ECO:0000313" key="1">
    <source>
        <dbReference type="EMBL" id="SIT58772.1"/>
    </source>
</evidence>
<name>A0A1R3VFS7_9HYPH</name>
<dbReference type="AlphaFoldDB" id="A0A1R3VFS7"/>
<organism evidence="1 2">
    <name type="scientific">Mesorhizobium prunaredense</name>
    <dbReference type="NCBI Taxonomy" id="1631249"/>
    <lineage>
        <taxon>Bacteria</taxon>
        <taxon>Pseudomonadati</taxon>
        <taxon>Pseudomonadota</taxon>
        <taxon>Alphaproteobacteria</taxon>
        <taxon>Hyphomicrobiales</taxon>
        <taxon>Phyllobacteriaceae</taxon>
        <taxon>Mesorhizobium</taxon>
    </lineage>
</organism>
<dbReference type="STRING" id="1631249.BQ8794_60081"/>
<reference evidence="2" key="1">
    <citation type="submission" date="2017-01" db="EMBL/GenBank/DDBJ databases">
        <authorList>
            <person name="Brunel B."/>
        </authorList>
    </citation>
    <scope>NUCLEOTIDE SEQUENCE [LARGE SCALE GENOMIC DNA]</scope>
</reference>